<dbReference type="EMBL" id="NMUH01001204">
    <property type="protein sequence ID" value="MQL90044.1"/>
    <property type="molecule type" value="Genomic_DNA"/>
</dbReference>
<organism evidence="2 3">
    <name type="scientific">Colocasia esculenta</name>
    <name type="common">Wild taro</name>
    <name type="synonym">Arum esculentum</name>
    <dbReference type="NCBI Taxonomy" id="4460"/>
    <lineage>
        <taxon>Eukaryota</taxon>
        <taxon>Viridiplantae</taxon>
        <taxon>Streptophyta</taxon>
        <taxon>Embryophyta</taxon>
        <taxon>Tracheophyta</taxon>
        <taxon>Spermatophyta</taxon>
        <taxon>Magnoliopsida</taxon>
        <taxon>Liliopsida</taxon>
        <taxon>Araceae</taxon>
        <taxon>Aroideae</taxon>
        <taxon>Colocasieae</taxon>
        <taxon>Colocasia</taxon>
    </lineage>
</organism>
<keyword evidence="3" id="KW-1185">Reference proteome</keyword>
<accession>A0A843V8X6</accession>
<evidence type="ECO:0000256" key="1">
    <source>
        <dbReference type="SAM" id="MobiDB-lite"/>
    </source>
</evidence>
<evidence type="ECO:0000313" key="3">
    <source>
        <dbReference type="Proteomes" id="UP000652761"/>
    </source>
</evidence>
<dbReference type="AlphaFoldDB" id="A0A843V8X6"/>
<feature type="compositionally biased region" description="Low complexity" evidence="1">
    <location>
        <begin position="66"/>
        <end position="80"/>
    </location>
</feature>
<evidence type="ECO:0000313" key="2">
    <source>
        <dbReference type="EMBL" id="MQL90044.1"/>
    </source>
</evidence>
<comment type="caution">
    <text evidence="2">The sequence shown here is derived from an EMBL/GenBank/DDBJ whole genome shotgun (WGS) entry which is preliminary data.</text>
</comment>
<name>A0A843V8X6_COLES</name>
<dbReference type="Proteomes" id="UP000652761">
    <property type="component" value="Unassembled WGS sequence"/>
</dbReference>
<sequence>MSIGPLEHRRLHSSQPKAPLKLAFSTFVGLKRLGFNETYPTTLTAQAIDLFSSFSPNRSQWSSFLFSSSSPNRTGSSSGRRISRPSRKEGVRICLPNVRDRSPSPLHPIDDINMSVLSPTLDMRMKAMAVADLAKVENIFMSGYRFDQEMSEMESDDENMEWCSRRPGLRPRTILRRTHSWDRDGFDQGLRSSTAMVYHVWRFASPNKIDIVRLVGGQEISSKISQISTQSSYSLKEDLLQLTERKFLDEIRETRQDKRQNSISTRIDRSM</sequence>
<reference evidence="2" key="1">
    <citation type="submission" date="2017-07" db="EMBL/GenBank/DDBJ databases">
        <title>Taro Niue Genome Assembly and Annotation.</title>
        <authorList>
            <person name="Atibalentja N."/>
            <person name="Keating K."/>
            <person name="Fields C.J."/>
        </authorList>
    </citation>
    <scope>NUCLEOTIDE SEQUENCE</scope>
    <source>
        <strain evidence="2">Niue_2</strain>
        <tissue evidence="2">Leaf</tissue>
    </source>
</reference>
<proteinExistence type="predicted"/>
<gene>
    <name evidence="2" type="ORF">Taro_022625</name>
</gene>
<feature type="region of interest" description="Disordered" evidence="1">
    <location>
        <begin position="66"/>
        <end position="89"/>
    </location>
</feature>
<protein>
    <submittedName>
        <fullName evidence="2">Uncharacterized protein</fullName>
    </submittedName>
</protein>